<dbReference type="InterPro" id="IPR039046">
    <property type="entry name" value="PDPK1"/>
</dbReference>
<evidence type="ECO:0000256" key="3">
    <source>
        <dbReference type="ARBA" id="ARBA00022527"/>
    </source>
</evidence>
<keyword evidence="3" id="KW-0723">Serine/threonine-protein kinase</keyword>
<feature type="compositionally biased region" description="Low complexity" evidence="11">
    <location>
        <begin position="559"/>
        <end position="572"/>
    </location>
</feature>
<evidence type="ECO:0000313" key="13">
    <source>
        <dbReference type="EMBL" id="CDO95398.1"/>
    </source>
</evidence>
<feature type="region of interest" description="Disordered" evidence="11">
    <location>
        <begin position="1"/>
        <end position="39"/>
    </location>
</feature>
<feature type="binding site" evidence="10">
    <location>
        <position position="183"/>
    </location>
    <ligand>
        <name>ATP</name>
        <dbReference type="ChEBI" id="CHEBI:30616"/>
    </ligand>
</feature>
<dbReference type="GO" id="GO:0004674">
    <property type="term" value="F:protein serine/threonine kinase activity"/>
    <property type="evidence" value="ECO:0007669"/>
    <property type="project" value="UniProtKB-KW"/>
</dbReference>
<keyword evidence="6" id="KW-0418">Kinase</keyword>
<evidence type="ECO:0000256" key="8">
    <source>
        <dbReference type="ARBA" id="ARBA00047899"/>
    </source>
</evidence>
<evidence type="ECO:0000256" key="11">
    <source>
        <dbReference type="SAM" id="MobiDB-lite"/>
    </source>
</evidence>
<evidence type="ECO:0000256" key="5">
    <source>
        <dbReference type="ARBA" id="ARBA00022741"/>
    </source>
</evidence>
<evidence type="ECO:0000256" key="9">
    <source>
        <dbReference type="ARBA" id="ARBA00048679"/>
    </source>
</evidence>
<dbReference type="SMART" id="SM00220">
    <property type="entry name" value="S_TKc"/>
    <property type="match status" value="1"/>
</dbReference>
<feature type="compositionally biased region" description="Basic and acidic residues" evidence="11">
    <location>
        <begin position="494"/>
        <end position="514"/>
    </location>
</feature>
<evidence type="ECO:0000256" key="1">
    <source>
        <dbReference type="ARBA" id="ARBA00010006"/>
    </source>
</evidence>
<protein>
    <recommendedName>
        <fullName evidence="2">non-specific serine/threonine protein kinase</fullName>
        <ecNumber evidence="2">2.7.11.1</ecNumber>
    </recommendedName>
</protein>
<sequence length="925" mass="103776">MSSDNSFNRPIIPRSEASTYTSHRPTPPPIPAGLKPALPTIKTTNDLTGMTEEESFVDAHRPVFGKALTNVDHFISLDPKHVSRRSDSLTSEESVESLPDESMSIPKELPISESMQRRQKEWAERGAAMIVKDVTDKETGKVTKHVMKKGINDFKFGETLGDGSYSTVLLATSIESGKKYAVKILNKEYLIKQKKVKYVNIEKNTLQRLKNTKGIISLFFTFQDETSLYFLLEYAPNGDLLSLMRKHGSVNEVCTKYYAAQIIDALDFMHSKGVIHRDLKPENILLDTDMKAKLTDFGTARLLESTSPGDIKYDLLTRSNSFVGTAEYVSPELLNDSYVDFRCDIWAFGCIVFQMIAGKPPFKANNEYLTFQKVMKVQFAFTAGFPVRIRDLVKNILIKDPDRRILIPQIKAHQFFADVNFNDGSVWENDPPELGPYKISARALQSQVPKVNPSPVPNSITETARQTSTSPKLTPKSSTTSAHRFGSETVSTTKKREVDPRTQRILDNVKKEIYQRNQKRAPQKPSPQFTSPSTPNDISPNPAAAAAAALQHVKQTPNGMAAKSATSSAGSGRIQRKVSGNSYSAGAHYSSPKSTVSSSSFNTRKSSSDIPPMSKVDILWSFYLKNIQERVVKMGDLSITAVKNQNLELKINKSKLALLDVDSRTQKKNTLLSQVVRGGGNVTGFRQDTSDLTEQDYYNEYLVDPENIDTKFRKQPNTDDNASSEGISKLKHFFSKTPNSPTEFIPQSDFVKRMCVLTTFGRCLLFARRSKINMNSELFYDLEYEIDLSQLGVHIKEVVLEKKTEPNEMFVVQTPFKSFVFQTEESETPLWLKSLVSAIKIKNERFPVTEPSINPIANQAAFLAEHEAENQLNDHKVTSPYLTKRSSSFTSQKQKQNISGKLATRPISSGSRMLSRSEQIFRTNK</sequence>
<dbReference type="PROSITE" id="PS00108">
    <property type="entry name" value="PROTEIN_KINASE_ST"/>
    <property type="match status" value="1"/>
</dbReference>
<feature type="region of interest" description="Disordered" evidence="11">
    <location>
        <begin position="884"/>
        <end position="925"/>
    </location>
</feature>
<comment type="catalytic activity">
    <reaction evidence="9">
        <text>L-seryl-[protein] + ATP = O-phospho-L-seryl-[protein] + ADP + H(+)</text>
        <dbReference type="Rhea" id="RHEA:17989"/>
        <dbReference type="Rhea" id="RHEA-COMP:9863"/>
        <dbReference type="Rhea" id="RHEA-COMP:11604"/>
        <dbReference type="ChEBI" id="CHEBI:15378"/>
        <dbReference type="ChEBI" id="CHEBI:29999"/>
        <dbReference type="ChEBI" id="CHEBI:30616"/>
        <dbReference type="ChEBI" id="CHEBI:83421"/>
        <dbReference type="ChEBI" id="CHEBI:456216"/>
        <dbReference type="EC" id="2.7.11.1"/>
    </reaction>
</comment>
<dbReference type="PANTHER" id="PTHR24356:SF163">
    <property type="entry name" value="3-PHOSPHOINOSITIDE-DEPENDENT PROTEIN KINASE 1-RELATED"/>
    <property type="match status" value="1"/>
</dbReference>
<dbReference type="GO" id="GO:0010606">
    <property type="term" value="P:positive regulation of cytoplasmic mRNA processing body assembly"/>
    <property type="evidence" value="ECO:0007669"/>
    <property type="project" value="UniProtKB-ARBA"/>
</dbReference>
<dbReference type="GO" id="GO:0032511">
    <property type="term" value="P:late endosome to vacuole transport via multivesicular body sorting pathway"/>
    <property type="evidence" value="ECO:0007669"/>
    <property type="project" value="UniProtKB-ARBA"/>
</dbReference>
<dbReference type="EMBL" id="CCBQ010000045">
    <property type="protein sequence ID" value="CDO95398.1"/>
    <property type="molecule type" value="Genomic_DNA"/>
</dbReference>
<feature type="compositionally biased region" description="Low complexity" evidence="11">
    <location>
        <begin position="445"/>
        <end position="459"/>
    </location>
</feature>
<comment type="catalytic activity">
    <reaction evidence="8">
        <text>L-threonyl-[protein] + ATP = O-phospho-L-threonyl-[protein] + ADP + H(+)</text>
        <dbReference type="Rhea" id="RHEA:46608"/>
        <dbReference type="Rhea" id="RHEA-COMP:11060"/>
        <dbReference type="Rhea" id="RHEA-COMP:11605"/>
        <dbReference type="ChEBI" id="CHEBI:15378"/>
        <dbReference type="ChEBI" id="CHEBI:30013"/>
        <dbReference type="ChEBI" id="CHEBI:30616"/>
        <dbReference type="ChEBI" id="CHEBI:61977"/>
        <dbReference type="ChEBI" id="CHEBI:456216"/>
        <dbReference type="EC" id="2.7.11.1"/>
    </reaction>
</comment>
<evidence type="ECO:0000256" key="4">
    <source>
        <dbReference type="ARBA" id="ARBA00022679"/>
    </source>
</evidence>
<dbReference type="AlphaFoldDB" id="A0A0A8LBB1"/>
<dbReference type="InterPro" id="IPR000719">
    <property type="entry name" value="Prot_kinase_dom"/>
</dbReference>
<dbReference type="SUPFAM" id="SSF56112">
    <property type="entry name" value="Protein kinase-like (PK-like)"/>
    <property type="match status" value="1"/>
</dbReference>
<dbReference type="InterPro" id="IPR011993">
    <property type="entry name" value="PH-like_dom_sf"/>
</dbReference>
<dbReference type="InterPro" id="IPR050236">
    <property type="entry name" value="Ser_Thr_kinase_AGC"/>
</dbReference>
<dbReference type="PROSITE" id="PS50011">
    <property type="entry name" value="PROTEIN_KINASE_DOM"/>
    <property type="match status" value="1"/>
</dbReference>
<feature type="region of interest" description="Disordered" evidence="11">
    <location>
        <begin position="445"/>
        <end position="608"/>
    </location>
</feature>
<keyword evidence="5 10" id="KW-0547">Nucleotide-binding</keyword>
<dbReference type="Pfam" id="PF00069">
    <property type="entry name" value="Pkinase"/>
    <property type="match status" value="1"/>
</dbReference>
<evidence type="ECO:0000256" key="10">
    <source>
        <dbReference type="PROSITE-ProRule" id="PRU10141"/>
    </source>
</evidence>
<dbReference type="InterPro" id="IPR011009">
    <property type="entry name" value="Kinase-like_dom_sf"/>
</dbReference>
<dbReference type="Gene3D" id="2.30.29.30">
    <property type="entry name" value="Pleckstrin-homology domain (PH domain)/Phosphotyrosine-binding domain (PTB)"/>
    <property type="match status" value="1"/>
</dbReference>
<dbReference type="GO" id="GO:0060211">
    <property type="term" value="P:regulation of nuclear-transcribed mRNA poly(A) tail shortening"/>
    <property type="evidence" value="ECO:0007669"/>
    <property type="project" value="UniProtKB-ARBA"/>
</dbReference>
<name>A0A0A8LBB1_9SACH</name>
<feature type="compositionally biased region" description="Polar residues" evidence="11">
    <location>
        <begin position="884"/>
        <end position="899"/>
    </location>
</feature>
<dbReference type="InterPro" id="IPR017441">
    <property type="entry name" value="Protein_kinase_ATP_BS"/>
</dbReference>
<dbReference type="GO" id="GO:0000196">
    <property type="term" value="P:cell integrity MAPK cascade"/>
    <property type="evidence" value="ECO:0007669"/>
    <property type="project" value="UniProtKB-ARBA"/>
</dbReference>
<feature type="domain" description="Protein kinase" evidence="12">
    <location>
        <begin position="154"/>
        <end position="416"/>
    </location>
</feature>
<dbReference type="GO" id="GO:0005938">
    <property type="term" value="C:cell cortex"/>
    <property type="evidence" value="ECO:0007669"/>
    <property type="project" value="UniProtKB-ARBA"/>
</dbReference>
<reference evidence="13 14" key="1">
    <citation type="submission" date="2014-03" db="EMBL/GenBank/DDBJ databases">
        <title>The genome of Kluyveromyces dobzhanskii.</title>
        <authorList>
            <person name="Nystedt B."/>
            <person name="Astrom S."/>
        </authorList>
    </citation>
    <scope>NUCLEOTIDE SEQUENCE [LARGE SCALE GENOMIC DNA]</scope>
    <source>
        <strain evidence="13 14">CBS 2104</strain>
    </source>
</reference>
<gene>
    <name evidence="13" type="ORF">KLDO_g3641</name>
</gene>
<dbReference type="GO" id="GO:0005524">
    <property type="term" value="F:ATP binding"/>
    <property type="evidence" value="ECO:0007669"/>
    <property type="project" value="UniProtKB-UniRule"/>
</dbReference>
<organism evidence="13 14">
    <name type="scientific">Kluyveromyces dobzhanskii CBS 2104</name>
    <dbReference type="NCBI Taxonomy" id="1427455"/>
    <lineage>
        <taxon>Eukaryota</taxon>
        <taxon>Fungi</taxon>
        <taxon>Dikarya</taxon>
        <taxon>Ascomycota</taxon>
        <taxon>Saccharomycotina</taxon>
        <taxon>Saccharomycetes</taxon>
        <taxon>Saccharomycetales</taxon>
        <taxon>Saccharomycetaceae</taxon>
        <taxon>Kluyveromyces</taxon>
    </lineage>
</organism>
<proteinExistence type="inferred from homology"/>
<feature type="compositionally biased region" description="Low complexity" evidence="11">
    <location>
        <begin position="590"/>
        <end position="605"/>
    </location>
</feature>
<feature type="compositionally biased region" description="Polar residues" evidence="11">
    <location>
        <begin position="906"/>
        <end position="925"/>
    </location>
</feature>
<keyword evidence="4" id="KW-0808">Transferase</keyword>
<dbReference type="FunFam" id="3.30.200.20:FF:000191">
    <property type="entry name" value="3-phosphoinositide-dependent protein kinase 2-like"/>
    <property type="match status" value="1"/>
</dbReference>
<accession>A0A0A8LBB1</accession>
<feature type="region of interest" description="Disordered" evidence="11">
    <location>
        <begin position="81"/>
        <end position="103"/>
    </location>
</feature>
<evidence type="ECO:0000256" key="6">
    <source>
        <dbReference type="ARBA" id="ARBA00022777"/>
    </source>
</evidence>
<evidence type="ECO:0000259" key="12">
    <source>
        <dbReference type="PROSITE" id="PS50011"/>
    </source>
</evidence>
<comment type="similarity">
    <text evidence="1">Belongs to the protein kinase superfamily. AGC Ser/Thr protein kinase family. PDPK1 subfamily.</text>
</comment>
<dbReference type="EC" id="2.7.11.1" evidence="2"/>
<dbReference type="PROSITE" id="PS00107">
    <property type="entry name" value="PROTEIN_KINASE_ATP"/>
    <property type="match status" value="1"/>
</dbReference>
<dbReference type="Proteomes" id="UP000031516">
    <property type="component" value="Unassembled WGS sequence"/>
</dbReference>
<dbReference type="Gene3D" id="1.10.510.10">
    <property type="entry name" value="Transferase(Phosphotransferase) domain 1"/>
    <property type="match status" value="1"/>
</dbReference>
<evidence type="ECO:0000256" key="7">
    <source>
        <dbReference type="ARBA" id="ARBA00022840"/>
    </source>
</evidence>
<feature type="compositionally biased region" description="Low complexity" evidence="11">
    <location>
        <begin position="467"/>
        <end position="481"/>
    </location>
</feature>
<dbReference type="InterPro" id="IPR008271">
    <property type="entry name" value="Ser/Thr_kinase_AS"/>
</dbReference>
<feature type="compositionally biased region" description="Polar residues" evidence="11">
    <location>
        <begin position="526"/>
        <end position="539"/>
    </location>
</feature>
<dbReference type="OrthoDB" id="347657at2759"/>
<dbReference type="FunFam" id="1.10.510.10:FF:000534">
    <property type="entry name" value="Serine/threonine-protein kinase PKH2"/>
    <property type="match status" value="1"/>
</dbReference>
<keyword evidence="14" id="KW-1185">Reference proteome</keyword>
<dbReference type="Gene3D" id="3.30.200.20">
    <property type="entry name" value="Phosphorylase Kinase, domain 1"/>
    <property type="match status" value="1"/>
</dbReference>
<dbReference type="PANTHER" id="PTHR24356">
    <property type="entry name" value="SERINE/THREONINE-PROTEIN KINASE"/>
    <property type="match status" value="1"/>
</dbReference>
<evidence type="ECO:0000313" key="14">
    <source>
        <dbReference type="Proteomes" id="UP000031516"/>
    </source>
</evidence>
<dbReference type="CDD" id="cd05581">
    <property type="entry name" value="STKc_PDK1"/>
    <property type="match status" value="1"/>
</dbReference>
<evidence type="ECO:0000256" key="2">
    <source>
        <dbReference type="ARBA" id="ARBA00012513"/>
    </source>
</evidence>
<keyword evidence="7 10" id="KW-0067">ATP-binding</keyword>
<comment type="caution">
    <text evidence="13">The sequence shown here is derived from an EMBL/GenBank/DDBJ whole genome shotgun (WGS) entry which is preliminary data.</text>
</comment>